<dbReference type="InParanoid" id="A0A067QEI0"/>
<name>A0A067QEI0_ZOONE</name>
<gene>
    <name evidence="1" type="ORF">L798_09470</name>
</gene>
<dbReference type="Proteomes" id="UP000027135">
    <property type="component" value="Unassembled WGS sequence"/>
</dbReference>
<accession>A0A067QEI0</accession>
<evidence type="ECO:0000313" key="1">
    <source>
        <dbReference type="EMBL" id="KDQ71562.1"/>
    </source>
</evidence>
<protein>
    <submittedName>
        <fullName evidence="1">Uncharacterized protein</fullName>
    </submittedName>
</protein>
<proteinExistence type="predicted"/>
<evidence type="ECO:0000313" key="2">
    <source>
        <dbReference type="Proteomes" id="UP000027135"/>
    </source>
</evidence>
<organism evidence="1 2">
    <name type="scientific">Zootermopsis nevadensis</name>
    <name type="common">Dampwood termite</name>
    <dbReference type="NCBI Taxonomy" id="136037"/>
    <lineage>
        <taxon>Eukaryota</taxon>
        <taxon>Metazoa</taxon>
        <taxon>Ecdysozoa</taxon>
        <taxon>Arthropoda</taxon>
        <taxon>Hexapoda</taxon>
        <taxon>Insecta</taxon>
        <taxon>Pterygota</taxon>
        <taxon>Neoptera</taxon>
        <taxon>Polyneoptera</taxon>
        <taxon>Dictyoptera</taxon>
        <taxon>Blattodea</taxon>
        <taxon>Blattoidea</taxon>
        <taxon>Termitoidae</taxon>
        <taxon>Termopsidae</taxon>
        <taxon>Zootermopsis</taxon>
    </lineage>
</organism>
<dbReference type="AlphaFoldDB" id="A0A067QEI0"/>
<dbReference type="EMBL" id="KK853845">
    <property type="protein sequence ID" value="KDQ71562.1"/>
    <property type="molecule type" value="Genomic_DNA"/>
</dbReference>
<keyword evidence="2" id="KW-1185">Reference proteome</keyword>
<sequence>MGVLLWRVPRPFKLGSVAADGRLSHQATCPKEFGWLVGSLGLGGKSLQLKASMIGGWQAMPLLNYNLAFALQLRKSMENISYCSRVDRPRIALHLTLRYTWLLRHQLARTPPMHYTGISRYFLAKTQAY</sequence>
<reference evidence="1 2" key="1">
    <citation type="journal article" date="2014" name="Nat. Commun.">
        <title>Molecular traces of alternative social organization in a termite genome.</title>
        <authorList>
            <person name="Terrapon N."/>
            <person name="Li C."/>
            <person name="Robertson H.M."/>
            <person name="Ji L."/>
            <person name="Meng X."/>
            <person name="Booth W."/>
            <person name="Chen Z."/>
            <person name="Childers C.P."/>
            <person name="Glastad K.M."/>
            <person name="Gokhale K."/>
            <person name="Gowin J."/>
            <person name="Gronenberg W."/>
            <person name="Hermansen R.A."/>
            <person name="Hu H."/>
            <person name="Hunt B.G."/>
            <person name="Huylmans A.K."/>
            <person name="Khalil S.M."/>
            <person name="Mitchell R.D."/>
            <person name="Munoz-Torres M.C."/>
            <person name="Mustard J.A."/>
            <person name="Pan H."/>
            <person name="Reese J.T."/>
            <person name="Scharf M.E."/>
            <person name="Sun F."/>
            <person name="Vogel H."/>
            <person name="Xiao J."/>
            <person name="Yang W."/>
            <person name="Yang Z."/>
            <person name="Yang Z."/>
            <person name="Zhou J."/>
            <person name="Zhu J."/>
            <person name="Brent C.S."/>
            <person name="Elsik C.G."/>
            <person name="Goodisman M.A."/>
            <person name="Liberles D.A."/>
            <person name="Roe R.M."/>
            <person name="Vargo E.L."/>
            <person name="Vilcinskas A."/>
            <person name="Wang J."/>
            <person name="Bornberg-Bauer E."/>
            <person name="Korb J."/>
            <person name="Zhang G."/>
            <person name="Liebig J."/>
        </authorList>
    </citation>
    <scope>NUCLEOTIDE SEQUENCE [LARGE SCALE GENOMIC DNA]</scope>
    <source>
        <tissue evidence="1">Whole organism</tissue>
    </source>
</reference>